<evidence type="ECO:0000256" key="2">
    <source>
        <dbReference type="ARBA" id="ARBA00022723"/>
    </source>
</evidence>
<evidence type="ECO:0000313" key="7">
    <source>
        <dbReference type="EMBL" id="KAJ8299241.1"/>
    </source>
</evidence>
<dbReference type="PANTHER" id="PTHR43728">
    <property type="entry name" value="SLR0304 PROTEIN"/>
    <property type="match status" value="1"/>
</dbReference>
<dbReference type="Pfam" id="PF04055">
    <property type="entry name" value="Radical_SAM"/>
    <property type="match status" value="1"/>
</dbReference>
<evidence type="ECO:0000259" key="5">
    <source>
        <dbReference type="Pfam" id="PF04055"/>
    </source>
</evidence>
<keyword evidence="3" id="KW-0408">Iron</keyword>
<accession>A0ABQ9E187</accession>
<keyword evidence="4" id="KW-0411">Iron-sulfur</keyword>
<keyword evidence="8" id="KW-1185">Reference proteome</keyword>
<sequence>MSCLRFLHRPGCWSSLKGNKLQVGTISGSRCFSSTRILPDDNKGSTNSIEQINPQLPDYNTSINIHEHKLQRPTRPPPKLPRWEGLQDLSERTKGSLIPETLKEMENDKDFQISAKQLKEMGQKKLTREEKKRRQRALDKIGVPDFIQFWNNKKLQNGITDKQQNLKKKAIQVFQLNIGIYCNQACNHCHVESSPKRQEMMSHEVARKCIDILKNSPSIHTVDITGGAPELCKEFRYIATEARKLEIDVIDRCNLTALLEPGQEDTAQFLADNKIHIVASLPCYTAKNVNLQRGKGVFDKSIQSLLNLNSLGYGKPETGLKLDLVYNPLGAFLPPDQKKLDEQYKKELWDVFGIEFNKLFTMTNMPVKRFADFLFRRNELNDYMDLLVRNYNLNTVDKLMCRDTISVSWDGILYDCDFNQQLDLEISKESGTMTVFDINSVEDMTESVIKVDNHCFGCTAGMGSS</sequence>
<proteinExistence type="predicted"/>
<evidence type="ECO:0000256" key="1">
    <source>
        <dbReference type="ARBA" id="ARBA00022691"/>
    </source>
</evidence>
<protein>
    <recommendedName>
        <fullName evidence="9">Fe-S oxidoreductase</fullName>
    </recommendedName>
</protein>
<dbReference type="NCBIfam" id="TIGR04167">
    <property type="entry name" value="rSAM_SeCys"/>
    <property type="match status" value="1"/>
</dbReference>
<feature type="domain" description="Arsenosugar biosynthesis radical SAM protein ArsS-like C-terminal" evidence="6">
    <location>
        <begin position="333"/>
        <end position="465"/>
    </location>
</feature>
<evidence type="ECO:0008006" key="9">
    <source>
        <dbReference type="Google" id="ProtNLM"/>
    </source>
</evidence>
<dbReference type="Pfam" id="PF12345">
    <property type="entry name" value="DUF3641"/>
    <property type="match status" value="1"/>
</dbReference>
<evidence type="ECO:0000256" key="4">
    <source>
        <dbReference type="ARBA" id="ARBA00023014"/>
    </source>
</evidence>
<dbReference type="InterPro" id="IPR013785">
    <property type="entry name" value="Aldolase_TIM"/>
</dbReference>
<dbReference type="InterPro" id="IPR026351">
    <property type="entry name" value="rSAM_ArsS-like"/>
</dbReference>
<dbReference type="SFLD" id="SFLDS00029">
    <property type="entry name" value="Radical_SAM"/>
    <property type="match status" value="1"/>
</dbReference>
<keyword evidence="1" id="KW-0949">S-adenosyl-L-methionine</keyword>
<evidence type="ECO:0000256" key="3">
    <source>
        <dbReference type="ARBA" id="ARBA00023004"/>
    </source>
</evidence>
<reference evidence="7 8" key="1">
    <citation type="submission" date="2022-12" db="EMBL/GenBank/DDBJ databases">
        <title>Chromosome-level genome of Tegillarca granosa.</title>
        <authorList>
            <person name="Kim J."/>
        </authorList>
    </citation>
    <scope>NUCLEOTIDE SEQUENCE [LARGE SCALE GENOMIC DNA]</scope>
    <source>
        <strain evidence="7">Teg-2019</strain>
        <tissue evidence="7">Adductor muscle</tissue>
    </source>
</reference>
<dbReference type="InterPro" id="IPR007197">
    <property type="entry name" value="rSAM"/>
</dbReference>
<comment type="caution">
    <text evidence="7">The sequence shown here is derived from an EMBL/GenBank/DDBJ whole genome shotgun (WGS) entry which is preliminary data.</text>
</comment>
<feature type="domain" description="Radical SAM core" evidence="5">
    <location>
        <begin position="177"/>
        <end position="313"/>
    </location>
</feature>
<evidence type="ECO:0000313" key="8">
    <source>
        <dbReference type="Proteomes" id="UP001217089"/>
    </source>
</evidence>
<gene>
    <name evidence="7" type="ORF">KUTeg_023301</name>
</gene>
<evidence type="ECO:0000259" key="6">
    <source>
        <dbReference type="Pfam" id="PF12345"/>
    </source>
</evidence>
<keyword evidence="2" id="KW-0479">Metal-binding</keyword>
<dbReference type="InterPro" id="IPR024521">
    <property type="entry name" value="ArsS-like_C"/>
</dbReference>
<dbReference type="SUPFAM" id="SSF102114">
    <property type="entry name" value="Radical SAM enzymes"/>
    <property type="match status" value="1"/>
</dbReference>
<dbReference type="EMBL" id="JARBDR010000921">
    <property type="protein sequence ID" value="KAJ8299241.1"/>
    <property type="molecule type" value="Genomic_DNA"/>
</dbReference>
<dbReference type="InterPro" id="IPR058240">
    <property type="entry name" value="rSAM_sf"/>
</dbReference>
<name>A0ABQ9E187_TEGGR</name>
<dbReference type="Gene3D" id="3.20.20.70">
    <property type="entry name" value="Aldolase class I"/>
    <property type="match status" value="1"/>
</dbReference>
<organism evidence="7 8">
    <name type="scientific">Tegillarca granosa</name>
    <name type="common">Malaysian cockle</name>
    <name type="synonym">Anadara granosa</name>
    <dbReference type="NCBI Taxonomy" id="220873"/>
    <lineage>
        <taxon>Eukaryota</taxon>
        <taxon>Metazoa</taxon>
        <taxon>Spiralia</taxon>
        <taxon>Lophotrochozoa</taxon>
        <taxon>Mollusca</taxon>
        <taxon>Bivalvia</taxon>
        <taxon>Autobranchia</taxon>
        <taxon>Pteriomorphia</taxon>
        <taxon>Arcoida</taxon>
        <taxon>Arcoidea</taxon>
        <taxon>Arcidae</taxon>
        <taxon>Tegillarca</taxon>
    </lineage>
</organism>
<dbReference type="Proteomes" id="UP001217089">
    <property type="component" value="Unassembled WGS sequence"/>
</dbReference>
<dbReference type="PANTHER" id="PTHR43728:SF1">
    <property type="entry name" value="FE-S OXIDOREDUCTASE"/>
    <property type="match status" value="1"/>
</dbReference>